<evidence type="ECO:0000256" key="1">
    <source>
        <dbReference type="ARBA" id="ARBA00004123"/>
    </source>
</evidence>
<accession>A0A1Y1VEN9</accession>
<dbReference type="OrthoDB" id="29098at2759"/>
<dbReference type="EMBL" id="MCFH01000013">
    <property type="protein sequence ID" value="ORX53446.1"/>
    <property type="molecule type" value="Genomic_DNA"/>
</dbReference>
<comment type="function">
    <text evidence="4">Non catalytic subunit of RNase H2, an endonuclease that specifically degrades the RNA of RNA:DNA hybrids. Participates in DNA replication, possibly by mediating the removal of lagging-strand Okazaki fragment RNA primers during DNA replication. Mediates the excision of single ribonucleotides from DNA:RNA duplexes.</text>
</comment>
<reference evidence="9 10" key="2">
    <citation type="submission" date="2016-08" db="EMBL/GenBank/DDBJ databases">
        <title>Pervasive Adenine N6-methylation of Active Genes in Fungi.</title>
        <authorList>
            <consortium name="DOE Joint Genome Institute"/>
            <person name="Mondo S.J."/>
            <person name="Dannebaum R.O."/>
            <person name="Kuo R.C."/>
            <person name="Labutti K."/>
            <person name="Haridas S."/>
            <person name="Kuo A."/>
            <person name="Salamov A."/>
            <person name="Ahrendt S.R."/>
            <person name="Lipzen A."/>
            <person name="Sullivan W."/>
            <person name="Andreopoulos W.B."/>
            <person name="Clum A."/>
            <person name="Lindquist E."/>
            <person name="Daum C."/>
            <person name="Ramamoorthy G.K."/>
            <person name="Gryganskyi A."/>
            <person name="Culley D."/>
            <person name="Magnuson J.K."/>
            <person name="James T.Y."/>
            <person name="O'Malley M.A."/>
            <person name="Stajich J.E."/>
            <person name="Spatafora J.W."/>
            <person name="Visel A."/>
            <person name="Grigoriev I.V."/>
        </authorList>
    </citation>
    <scope>NUCLEOTIDE SEQUENCE [LARGE SCALE GENOMIC DNA]</scope>
    <source>
        <strain evidence="10">finn</strain>
    </source>
</reference>
<evidence type="ECO:0000256" key="3">
    <source>
        <dbReference type="ARBA" id="ARBA00023242"/>
    </source>
</evidence>
<evidence type="ECO:0000256" key="5">
    <source>
        <dbReference type="ARBA" id="ARBA00033464"/>
    </source>
</evidence>
<feature type="domain" description="Rnh202 triple barrel" evidence="8">
    <location>
        <begin position="16"/>
        <end position="76"/>
    </location>
</feature>
<evidence type="ECO:0000313" key="10">
    <source>
        <dbReference type="Proteomes" id="UP000193719"/>
    </source>
</evidence>
<dbReference type="PANTHER" id="PTHR13383:SF11">
    <property type="entry name" value="RIBONUCLEASE H2 SUBUNIT B"/>
    <property type="match status" value="1"/>
</dbReference>
<dbReference type="STRING" id="1754191.A0A1Y1VEN9"/>
<proteinExistence type="predicted"/>
<dbReference type="Pfam" id="PF09468">
    <property type="entry name" value="RNase_H2-Ydr279"/>
    <property type="match status" value="1"/>
</dbReference>
<dbReference type="InterPro" id="IPR040456">
    <property type="entry name" value="RNase_H2_suB"/>
</dbReference>
<evidence type="ECO:0000256" key="6">
    <source>
        <dbReference type="SAM" id="MobiDB-lite"/>
    </source>
</evidence>
<evidence type="ECO:0000259" key="7">
    <source>
        <dbReference type="Pfam" id="PF09468"/>
    </source>
</evidence>
<reference evidence="9 10" key="1">
    <citation type="submission" date="2016-08" db="EMBL/GenBank/DDBJ databases">
        <title>Genomes of anaerobic fungi encode conserved fungal cellulosomes for biomass hydrolysis.</title>
        <authorList>
            <consortium name="DOE Joint Genome Institute"/>
            <person name="Haitjema C.H."/>
            <person name="Gilmore S.P."/>
            <person name="Henske J.K."/>
            <person name="Solomon K.V."/>
            <person name="De Groot R."/>
            <person name="Kuo A."/>
            <person name="Mondo S.J."/>
            <person name="Salamov A.A."/>
            <person name="Labutti K."/>
            <person name="Zhao Z."/>
            <person name="Chiniquy J."/>
            <person name="Barry K."/>
            <person name="Brewer H.M."/>
            <person name="Purvine S.O."/>
            <person name="Wright A.T."/>
            <person name="Boxma B."/>
            <person name="Van Alen T."/>
            <person name="Hackstein J.H."/>
            <person name="Baker S.E."/>
            <person name="Grigoriev I.V."/>
            <person name="O'Malley M.A."/>
        </authorList>
    </citation>
    <scope>NUCLEOTIDE SEQUENCE [LARGE SCALE GENOMIC DNA]</scope>
    <source>
        <strain evidence="10">finn</strain>
    </source>
</reference>
<evidence type="ECO:0000256" key="2">
    <source>
        <dbReference type="ARBA" id="ARBA00019062"/>
    </source>
</evidence>
<dbReference type="InterPro" id="IPR041195">
    <property type="entry name" value="Rnh202_N"/>
</dbReference>
<feature type="region of interest" description="Disordered" evidence="6">
    <location>
        <begin position="253"/>
        <end position="282"/>
    </location>
</feature>
<evidence type="ECO:0000313" key="9">
    <source>
        <dbReference type="EMBL" id="ORX53446.1"/>
    </source>
</evidence>
<name>A0A1Y1VEN9_9FUNG</name>
<dbReference type="InterPro" id="IPR019024">
    <property type="entry name" value="RNase_H2_suB_wHTH"/>
</dbReference>
<sequence length="282" mass="33339">MSNLVIFIPNDKKNGENENIEIFKLIHPAYGTPNLFCIKNNELYELKQLSKENERSWFFENNVKEEGSFYCICPFDPLFIFINIFDNMDKKDFFQQLDIILYNEDIPCYSYLNQVNNIEEKLKNICDVNDLNINTNEMVFKYNETKALEWLKRKIDNLCKNFENLTLCMNLLNKYETSNEDIEIKKKRIAIILMSEYLSVKWSIKLKKSLNLPEPVENETNYVYANEEDLIYNSRNSNKRAISTETLNNTKKKKATLTPGQQRLAKANKSGMRSLESFFKKK</sequence>
<keyword evidence="3" id="KW-0539">Nucleus</keyword>
<dbReference type="AlphaFoldDB" id="A0A1Y1VEN9"/>
<dbReference type="GO" id="GO:0032299">
    <property type="term" value="C:ribonuclease H2 complex"/>
    <property type="evidence" value="ECO:0007669"/>
    <property type="project" value="InterPro"/>
</dbReference>
<dbReference type="Gene3D" id="1.10.20.120">
    <property type="match status" value="1"/>
</dbReference>
<evidence type="ECO:0000259" key="8">
    <source>
        <dbReference type="Pfam" id="PF17745"/>
    </source>
</evidence>
<dbReference type="GO" id="GO:0006401">
    <property type="term" value="P:RNA catabolic process"/>
    <property type="evidence" value="ECO:0007669"/>
    <property type="project" value="TreeGrafter"/>
</dbReference>
<dbReference type="Pfam" id="PF17745">
    <property type="entry name" value="Ydr279_N"/>
    <property type="match status" value="1"/>
</dbReference>
<comment type="caution">
    <text evidence="9">The sequence shown here is derived from an EMBL/GenBank/DDBJ whole genome shotgun (WGS) entry which is preliminary data.</text>
</comment>
<dbReference type="GO" id="GO:0005654">
    <property type="term" value="C:nucleoplasm"/>
    <property type="evidence" value="ECO:0007669"/>
    <property type="project" value="TreeGrafter"/>
</dbReference>
<evidence type="ECO:0000256" key="4">
    <source>
        <dbReference type="ARBA" id="ARBA00024778"/>
    </source>
</evidence>
<keyword evidence="10" id="KW-1185">Reference proteome</keyword>
<dbReference type="Proteomes" id="UP000193719">
    <property type="component" value="Unassembled WGS sequence"/>
</dbReference>
<feature type="domain" description="Ribonuclease H2 subunit B wHTH" evidence="7">
    <location>
        <begin position="90"/>
        <end position="207"/>
    </location>
</feature>
<organism evidence="9 10">
    <name type="scientific">Piromyces finnis</name>
    <dbReference type="NCBI Taxonomy" id="1754191"/>
    <lineage>
        <taxon>Eukaryota</taxon>
        <taxon>Fungi</taxon>
        <taxon>Fungi incertae sedis</taxon>
        <taxon>Chytridiomycota</taxon>
        <taxon>Chytridiomycota incertae sedis</taxon>
        <taxon>Neocallimastigomycetes</taxon>
        <taxon>Neocallimastigales</taxon>
        <taxon>Neocallimastigaceae</taxon>
        <taxon>Piromyces</taxon>
    </lineage>
</organism>
<dbReference type="Gene3D" id="2.20.25.530">
    <property type="match status" value="1"/>
</dbReference>
<protein>
    <recommendedName>
        <fullName evidence="2">Ribonuclease H2 subunit B</fullName>
    </recommendedName>
    <alternativeName>
        <fullName evidence="5">Ribonuclease HI subunit B</fullName>
    </alternativeName>
</protein>
<gene>
    <name evidence="9" type="ORF">BCR36DRAFT_411218</name>
</gene>
<dbReference type="PANTHER" id="PTHR13383">
    <property type="entry name" value="RIBONUCLEASE H2 SUBUNIT B"/>
    <property type="match status" value="1"/>
</dbReference>
<comment type="subcellular location">
    <subcellularLocation>
        <location evidence="1">Nucleus</location>
    </subcellularLocation>
</comment>
<dbReference type="CDD" id="cd09270">
    <property type="entry name" value="RNase_H2-B"/>
    <property type="match status" value="1"/>
</dbReference>